<gene>
    <name evidence="7" type="primary">Tmem115</name>
    <name evidence="7" type="ORF">CEXT_649161</name>
</gene>
<comment type="subcellular location">
    <subcellularLocation>
        <location evidence="1">Membrane</location>
        <topology evidence="1">Multi-pass membrane protein</topology>
    </subcellularLocation>
</comment>
<evidence type="ECO:0000256" key="2">
    <source>
        <dbReference type="ARBA" id="ARBA00022692"/>
    </source>
</evidence>
<evidence type="ECO:0000256" key="5">
    <source>
        <dbReference type="SAM" id="MobiDB-lite"/>
    </source>
</evidence>
<evidence type="ECO:0000256" key="4">
    <source>
        <dbReference type="ARBA" id="ARBA00023136"/>
    </source>
</evidence>
<dbReference type="InterPro" id="IPR013861">
    <property type="entry name" value="TMEM115/Pdh1/Rbl19"/>
</dbReference>
<evidence type="ECO:0000313" key="7">
    <source>
        <dbReference type="EMBL" id="GIX86909.1"/>
    </source>
</evidence>
<keyword evidence="2 6" id="KW-0812">Transmembrane</keyword>
<dbReference type="GO" id="GO:0016020">
    <property type="term" value="C:membrane"/>
    <property type="evidence" value="ECO:0007669"/>
    <property type="project" value="UniProtKB-SubCell"/>
</dbReference>
<dbReference type="AlphaFoldDB" id="A0AAV4NTH4"/>
<dbReference type="GO" id="GO:0005794">
    <property type="term" value="C:Golgi apparatus"/>
    <property type="evidence" value="ECO:0007669"/>
    <property type="project" value="TreeGrafter"/>
</dbReference>
<organism evidence="7 8">
    <name type="scientific">Caerostris extrusa</name>
    <name type="common">Bark spider</name>
    <name type="synonym">Caerostris bankana</name>
    <dbReference type="NCBI Taxonomy" id="172846"/>
    <lineage>
        <taxon>Eukaryota</taxon>
        <taxon>Metazoa</taxon>
        <taxon>Ecdysozoa</taxon>
        <taxon>Arthropoda</taxon>
        <taxon>Chelicerata</taxon>
        <taxon>Arachnida</taxon>
        <taxon>Araneae</taxon>
        <taxon>Araneomorphae</taxon>
        <taxon>Entelegynae</taxon>
        <taxon>Araneoidea</taxon>
        <taxon>Araneidae</taxon>
        <taxon>Caerostris</taxon>
    </lineage>
</organism>
<sequence length="141" mass="15494">MQPPLIVISNAVFGFLVYLKLCKKPVRKFNLAASSSVILNIPGTEPHDAERRRQIALRALSERLNKVEQVSWPSTVDETRTADKNKSVGITMPPAFSEHQSSYLISTSSTSQSPQDIKIENKLVDHQPSQTSSAASSSSEL</sequence>
<evidence type="ECO:0000313" key="8">
    <source>
        <dbReference type="Proteomes" id="UP001054945"/>
    </source>
</evidence>
<comment type="caution">
    <text evidence="7">The sequence shown here is derived from an EMBL/GenBank/DDBJ whole genome shotgun (WGS) entry which is preliminary data.</text>
</comment>
<feature type="region of interest" description="Disordered" evidence="5">
    <location>
        <begin position="71"/>
        <end position="141"/>
    </location>
</feature>
<accession>A0AAV4NTH4</accession>
<dbReference type="GO" id="GO:0006890">
    <property type="term" value="P:retrograde vesicle-mediated transport, Golgi to endoplasmic reticulum"/>
    <property type="evidence" value="ECO:0007669"/>
    <property type="project" value="InterPro"/>
</dbReference>
<evidence type="ECO:0000256" key="1">
    <source>
        <dbReference type="ARBA" id="ARBA00004141"/>
    </source>
</evidence>
<dbReference type="Proteomes" id="UP001054945">
    <property type="component" value="Unassembled WGS sequence"/>
</dbReference>
<name>A0AAV4NTH4_CAEEX</name>
<keyword evidence="3 6" id="KW-1133">Transmembrane helix</keyword>
<feature type="compositionally biased region" description="Low complexity" evidence="5">
    <location>
        <begin position="100"/>
        <end position="113"/>
    </location>
</feature>
<dbReference type="PANTHER" id="PTHR13377">
    <property type="entry name" value="PLACENTAL PROTEIN 6"/>
    <property type="match status" value="1"/>
</dbReference>
<reference evidence="7 8" key="1">
    <citation type="submission" date="2021-06" db="EMBL/GenBank/DDBJ databases">
        <title>Caerostris extrusa draft genome.</title>
        <authorList>
            <person name="Kono N."/>
            <person name="Arakawa K."/>
        </authorList>
    </citation>
    <scope>NUCLEOTIDE SEQUENCE [LARGE SCALE GENOMIC DNA]</scope>
</reference>
<protein>
    <submittedName>
        <fullName evidence="7">Transmembrane protein 115</fullName>
    </submittedName>
</protein>
<feature type="compositionally biased region" description="Basic and acidic residues" evidence="5">
    <location>
        <begin position="77"/>
        <end position="86"/>
    </location>
</feature>
<proteinExistence type="predicted"/>
<dbReference type="PANTHER" id="PTHR13377:SF3">
    <property type="entry name" value="TRANSMEMBRANE PROTEIN 115"/>
    <property type="match status" value="1"/>
</dbReference>
<evidence type="ECO:0000256" key="3">
    <source>
        <dbReference type="ARBA" id="ARBA00022989"/>
    </source>
</evidence>
<keyword evidence="8" id="KW-1185">Reference proteome</keyword>
<keyword evidence="4 6" id="KW-0472">Membrane</keyword>
<dbReference type="EMBL" id="BPLR01003627">
    <property type="protein sequence ID" value="GIX86909.1"/>
    <property type="molecule type" value="Genomic_DNA"/>
</dbReference>
<feature type="compositionally biased region" description="Low complexity" evidence="5">
    <location>
        <begin position="132"/>
        <end position="141"/>
    </location>
</feature>
<feature type="transmembrane region" description="Helical" evidence="6">
    <location>
        <begin position="6"/>
        <end position="22"/>
    </location>
</feature>
<evidence type="ECO:0000256" key="6">
    <source>
        <dbReference type="SAM" id="Phobius"/>
    </source>
</evidence>